<feature type="transmembrane region" description="Helical" evidence="5">
    <location>
        <begin position="139"/>
        <end position="157"/>
    </location>
</feature>
<feature type="transmembrane region" description="Helical" evidence="5">
    <location>
        <begin position="227"/>
        <end position="245"/>
    </location>
</feature>
<dbReference type="GO" id="GO:0005886">
    <property type="term" value="C:plasma membrane"/>
    <property type="evidence" value="ECO:0007669"/>
    <property type="project" value="TreeGrafter"/>
</dbReference>
<evidence type="ECO:0000313" key="6">
    <source>
        <dbReference type="EMBL" id="TCJ13929.1"/>
    </source>
</evidence>
<dbReference type="EMBL" id="SJZB01000035">
    <property type="protein sequence ID" value="TCJ13929.1"/>
    <property type="molecule type" value="Genomic_DNA"/>
</dbReference>
<feature type="transmembrane region" description="Helical" evidence="5">
    <location>
        <begin position="169"/>
        <end position="188"/>
    </location>
</feature>
<feature type="transmembrane region" description="Helical" evidence="5">
    <location>
        <begin position="200"/>
        <end position="221"/>
    </location>
</feature>
<evidence type="ECO:0000256" key="2">
    <source>
        <dbReference type="ARBA" id="ARBA00022692"/>
    </source>
</evidence>
<dbReference type="OrthoDB" id="309023at2"/>
<dbReference type="Proteomes" id="UP000295443">
    <property type="component" value="Unassembled WGS sequence"/>
</dbReference>
<protein>
    <submittedName>
        <fullName evidence="6">C4-dicarboxylate ABC transporter</fullName>
    </submittedName>
</protein>
<dbReference type="CDD" id="cd09323">
    <property type="entry name" value="TDT_SLAC1_like"/>
    <property type="match status" value="1"/>
</dbReference>
<comment type="caution">
    <text evidence="6">The sequence shown here is derived from an EMBL/GenBank/DDBJ whole genome shotgun (WGS) entry which is preliminary data.</text>
</comment>
<feature type="transmembrane region" description="Helical" evidence="5">
    <location>
        <begin position="109"/>
        <end position="127"/>
    </location>
</feature>
<keyword evidence="7" id="KW-1185">Reference proteome</keyword>
<dbReference type="RefSeq" id="WP_131447056.1">
    <property type="nucleotide sequence ID" value="NZ_SJZB01000035.1"/>
</dbReference>
<dbReference type="AlphaFoldDB" id="A0A4R1BAF6"/>
<dbReference type="PANTHER" id="PTHR37955">
    <property type="entry name" value="TELLURITE RESISTANCE PROTEIN TEHA"/>
    <property type="match status" value="1"/>
</dbReference>
<reference evidence="6 7" key="1">
    <citation type="submission" date="2019-03" db="EMBL/GenBank/DDBJ databases">
        <title>Genome sequence of Thiobacillaceae bacterium LSR1, a sulfur-oxidizing bacterium isolated from freshwater sediment.</title>
        <authorList>
            <person name="Li S."/>
        </authorList>
    </citation>
    <scope>NUCLEOTIDE SEQUENCE [LARGE SCALE GENOMIC DNA]</scope>
    <source>
        <strain evidence="6 7">LSR1</strain>
    </source>
</reference>
<name>A0A4R1BAF6_9PROT</name>
<sequence length="320" mass="35971">MSDQHASRLQNFPVTWFATVMGLSGLTIAWHRAEAILQLPIHLSQWLLVLCTLLFIVLTAFYAAKALKYRDATLKEWAHPVKMNFVPSISISLILLSIAWLPVNPAYSQLLWLVGTVGHLLLTLYIITQWIHHSKFDIVHMNPAWFIPVVGNILVPISGVDHAPAEVSWFFFGIGLTFWPILLTIIFYRVIFHGSLPERLMPTMFILIAPPAVGFLSYVRLTGGVDAFAHVLYGSALFFTLLLFFQARWFARLKFFLSWWAYSFPLAAIAVATLVMFQHTGSVLYLRLSGILLGIVTVVIAGLVMRTALAVKNCAICVEE</sequence>
<evidence type="ECO:0000313" key="7">
    <source>
        <dbReference type="Proteomes" id="UP000295443"/>
    </source>
</evidence>
<keyword evidence="2 5" id="KW-0812">Transmembrane</keyword>
<feature type="transmembrane region" description="Helical" evidence="5">
    <location>
        <begin position="43"/>
        <end position="64"/>
    </location>
</feature>
<keyword evidence="4 5" id="KW-0472">Membrane</keyword>
<comment type="subcellular location">
    <subcellularLocation>
        <location evidence="1">Membrane</location>
        <topology evidence="1">Multi-pass membrane protein</topology>
    </subcellularLocation>
</comment>
<proteinExistence type="predicted"/>
<feature type="transmembrane region" description="Helical" evidence="5">
    <location>
        <begin position="12"/>
        <end position="31"/>
    </location>
</feature>
<keyword evidence="3 5" id="KW-1133">Transmembrane helix</keyword>
<feature type="transmembrane region" description="Helical" evidence="5">
    <location>
        <begin position="284"/>
        <end position="304"/>
    </location>
</feature>
<dbReference type="PANTHER" id="PTHR37955:SF1">
    <property type="entry name" value="DEP DOMAIN-CONTAINING PROTEIN"/>
    <property type="match status" value="1"/>
</dbReference>
<dbReference type="Gene3D" id="1.50.10.150">
    <property type="entry name" value="Voltage-dependent anion channel"/>
    <property type="match status" value="1"/>
</dbReference>
<dbReference type="GO" id="GO:0046583">
    <property type="term" value="F:monoatomic cation efflux transmembrane transporter activity"/>
    <property type="evidence" value="ECO:0007669"/>
    <property type="project" value="TreeGrafter"/>
</dbReference>
<dbReference type="InterPro" id="IPR052951">
    <property type="entry name" value="Tellurite_res_ion_channel"/>
</dbReference>
<evidence type="ECO:0000256" key="4">
    <source>
        <dbReference type="ARBA" id="ARBA00023136"/>
    </source>
</evidence>
<dbReference type="Pfam" id="PF03595">
    <property type="entry name" value="SLAC1"/>
    <property type="match status" value="1"/>
</dbReference>
<feature type="transmembrane region" description="Helical" evidence="5">
    <location>
        <begin position="85"/>
        <end position="103"/>
    </location>
</feature>
<dbReference type="InterPro" id="IPR038665">
    <property type="entry name" value="Voltage-dep_anion_channel_sf"/>
</dbReference>
<dbReference type="InterPro" id="IPR004695">
    <property type="entry name" value="SLAC1/Mae1/Ssu1/TehA"/>
</dbReference>
<organism evidence="6 7">
    <name type="scientific">Parasulfuritortus cantonensis</name>
    <dbReference type="NCBI Taxonomy" id="2528202"/>
    <lineage>
        <taxon>Bacteria</taxon>
        <taxon>Pseudomonadati</taxon>
        <taxon>Pseudomonadota</taxon>
        <taxon>Betaproteobacteria</taxon>
        <taxon>Nitrosomonadales</taxon>
        <taxon>Thiobacillaceae</taxon>
        <taxon>Parasulfuritortus</taxon>
    </lineage>
</organism>
<evidence type="ECO:0000256" key="5">
    <source>
        <dbReference type="SAM" id="Phobius"/>
    </source>
</evidence>
<accession>A0A4R1BAF6</accession>
<evidence type="ECO:0000256" key="1">
    <source>
        <dbReference type="ARBA" id="ARBA00004141"/>
    </source>
</evidence>
<gene>
    <name evidence="6" type="ORF">EZJ19_09775</name>
</gene>
<evidence type="ECO:0000256" key="3">
    <source>
        <dbReference type="ARBA" id="ARBA00022989"/>
    </source>
</evidence>
<feature type="transmembrane region" description="Helical" evidence="5">
    <location>
        <begin position="257"/>
        <end position="278"/>
    </location>
</feature>